<dbReference type="GO" id="GO:0070008">
    <property type="term" value="F:serine-type exopeptidase activity"/>
    <property type="evidence" value="ECO:0007669"/>
    <property type="project" value="InterPro"/>
</dbReference>
<evidence type="ECO:0000256" key="5">
    <source>
        <dbReference type="ARBA" id="ARBA00023180"/>
    </source>
</evidence>
<dbReference type="VEuPathDB" id="FungiDB:CCM_01730"/>
<keyword evidence="2" id="KW-0645">Protease</keyword>
<dbReference type="FunFam" id="3.40.50.1820:FF:000251">
    <property type="entry name" value="Extracelular serine carboxypeptidase, putative"/>
    <property type="match status" value="1"/>
</dbReference>
<evidence type="ECO:0000256" key="6">
    <source>
        <dbReference type="SAM" id="SignalP"/>
    </source>
</evidence>
<evidence type="ECO:0000313" key="8">
    <source>
        <dbReference type="Proteomes" id="UP000001610"/>
    </source>
</evidence>
<dbReference type="GO" id="GO:0004180">
    <property type="term" value="F:carboxypeptidase activity"/>
    <property type="evidence" value="ECO:0007669"/>
    <property type="project" value="UniProtKB-KW"/>
</dbReference>
<dbReference type="InParanoid" id="G3J6Z8"/>
<dbReference type="AlphaFoldDB" id="G3J6Z8"/>
<dbReference type="OrthoDB" id="1735038at2759"/>
<keyword evidence="8" id="KW-1185">Reference proteome</keyword>
<dbReference type="Pfam" id="PF05577">
    <property type="entry name" value="Peptidase_S28"/>
    <property type="match status" value="1"/>
</dbReference>
<dbReference type="GO" id="GO:0006508">
    <property type="term" value="P:proteolysis"/>
    <property type="evidence" value="ECO:0007669"/>
    <property type="project" value="UniProtKB-KW"/>
</dbReference>
<feature type="signal peptide" evidence="6">
    <location>
        <begin position="1"/>
        <end position="22"/>
    </location>
</feature>
<evidence type="ECO:0000256" key="1">
    <source>
        <dbReference type="ARBA" id="ARBA00011079"/>
    </source>
</evidence>
<sequence length="594" mass="65622">MRPSLPSLLPAAVVCLAGTAAAAFHAVPAYYLASTSDDAALRPPDDVRPHIKAYNLSVPVDHFHNETKYAPHSHDTFPLRYWLDTTHYRPGGPVIVLHSGEFDSAGRLAYLDHGIVPLLAAATGGLGLVLEHRYYGTSWPVPDASTHHMRFLTTAQALADTAYFARHVAFPGLEHVNLTAPAAPWIIYGGSYAGGLAAMARKLYPDVFWGGISSSGVTAAVDRFWEYHEAFRHFAPDGCSDAQQALTDIVDAILFGGDQDEVDDLKTMFHLAGLQDDEFATTITGALSGLQSTNWATEDDEDALSFYCAAITSTARLFASTAHLAAKARHFTKLGGHGHNLEQRSAQLLNWAGYIRNMDKKAKRSSCKGLSNPECYSQRHFPDETAISNDMYRPWLWQTCTEWGYFQNGEDVPKDRLPLLSRAVTVAYSTSNCRRFFNITTPPDVDIINQHGGFNFSYPRLAIIDGRQDPWRAATPHADGQPDRVSTTSEPYLVIDWGVHHWDEFGARPGLHEKGLPPPQVVDNQRRQVEFVRAWLKEWRADKGREAQEEEEDSGCSLQILAHCLSAHASIDEKPKHWTVFYVAPAGAAADAVS</sequence>
<proteinExistence type="inferred from homology"/>
<keyword evidence="4" id="KW-0378">Hydrolase</keyword>
<dbReference type="Proteomes" id="UP000001610">
    <property type="component" value="Unassembled WGS sequence"/>
</dbReference>
<reference evidence="7 8" key="1">
    <citation type="journal article" date="2011" name="Genome Biol.">
        <title>Genome sequence of the insect pathogenic fungus Cordyceps militaris, a valued traditional Chinese medicine.</title>
        <authorList>
            <person name="Zheng P."/>
            <person name="Xia Y."/>
            <person name="Xiao G."/>
            <person name="Xiong C."/>
            <person name="Hu X."/>
            <person name="Zhang S."/>
            <person name="Zheng H."/>
            <person name="Huang Y."/>
            <person name="Zhou Y."/>
            <person name="Wang S."/>
            <person name="Zhao G.P."/>
            <person name="Liu X."/>
            <person name="St Leger R.J."/>
            <person name="Wang C."/>
        </authorList>
    </citation>
    <scope>NUCLEOTIDE SEQUENCE [LARGE SCALE GENOMIC DNA]</scope>
    <source>
        <strain evidence="7 8">CM01</strain>
    </source>
</reference>
<gene>
    <name evidence="7" type="ORF">CCM_01730</name>
</gene>
<organism evidence="7 8">
    <name type="scientific">Cordyceps militaris (strain CM01)</name>
    <name type="common">Caterpillar fungus</name>
    <dbReference type="NCBI Taxonomy" id="983644"/>
    <lineage>
        <taxon>Eukaryota</taxon>
        <taxon>Fungi</taxon>
        <taxon>Dikarya</taxon>
        <taxon>Ascomycota</taxon>
        <taxon>Pezizomycotina</taxon>
        <taxon>Sordariomycetes</taxon>
        <taxon>Hypocreomycetidae</taxon>
        <taxon>Hypocreales</taxon>
        <taxon>Cordycipitaceae</taxon>
        <taxon>Cordyceps</taxon>
    </lineage>
</organism>
<dbReference type="SUPFAM" id="SSF53474">
    <property type="entry name" value="alpha/beta-Hydrolases"/>
    <property type="match status" value="1"/>
</dbReference>
<feature type="chain" id="PRO_5003445950" evidence="6">
    <location>
        <begin position="23"/>
        <end position="594"/>
    </location>
</feature>
<dbReference type="MEROPS" id="S28.004"/>
<dbReference type="RefSeq" id="XP_006666948.1">
    <property type="nucleotide sequence ID" value="XM_006666885.1"/>
</dbReference>
<dbReference type="InterPro" id="IPR008758">
    <property type="entry name" value="Peptidase_S28"/>
</dbReference>
<dbReference type="PANTHER" id="PTHR11010:SF117">
    <property type="entry name" value="SERINE PROTEASE 16"/>
    <property type="match status" value="1"/>
</dbReference>
<evidence type="ECO:0000256" key="2">
    <source>
        <dbReference type="ARBA" id="ARBA00022670"/>
    </source>
</evidence>
<evidence type="ECO:0000256" key="3">
    <source>
        <dbReference type="ARBA" id="ARBA00022729"/>
    </source>
</evidence>
<keyword evidence="7" id="KW-0121">Carboxypeptidase</keyword>
<comment type="similarity">
    <text evidence="1">Belongs to the peptidase S28 family.</text>
</comment>
<keyword evidence="3 6" id="KW-0732">Signal</keyword>
<dbReference type="InterPro" id="IPR029058">
    <property type="entry name" value="AB_hydrolase_fold"/>
</dbReference>
<keyword evidence="5" id="KW-0325">Glycoprotein</keyword>
<dbReference type="GO" id="GO:0008239">
    <property type="term" value="F:dipeptidyl-peptidase activity"/>
    <property type="evidence" value="ECO:0007669"/>
    <property type="project" value="TreeGrafter"/>
</dbReference>
<dbReference type="GeneID" id="18163760"/>
<dbReference type="KEGG" id="cmt:CCM_01730"/>
<dbReference type="OMA" id="MRQWYHQ"/>
<evidence type="ECO:0000256" key="4">
    <source>
        <dbReference type="ARBA" id="ARBA00022801"/>
    </source>
</evidence>
<evidence type="ECO:0000313" key="7">
    <source>
        <dbReference type="EMBL" id="EGX97071.1"/>
    </source>
</evidence>
<protein>
    <submittedName>
        <fullName evidence="7">Extracelular serine carboxypeptidase, putative</fullName>
    </submittedName>
</protein>
<dbReference type="Gene3D" id="3.40.50.1820">
    <property type="entry name" value="alpha/beta hydrolase"/>
    <property type="match status" value="2"/>
</dbReference>
<dbReference type="HOGENOM" id="CLU_023630_0_0_1"/>
<name>G3J6Z8_CORMM</name>
<dbReference type="eggNOG" id="KOG2182">
    <property type="taxonomic scope" value="Eukaryota"/>
</dbReference>
<dbReference type="EMBL" id="JH126399">
    <property type="protein sequence ID" value="EGX97071.1"/>
    <property type="molecule type" value="Genomic_DNA"/>
</dbReference>
<dbReference type="PANTHER" id="PTHR11010">
    <property type="entry name" value="PROTEASE S28 PRO-X CARBOXYPEPTIDASE-RELATED"/>
    <property type="match status" value="1"/>
</dbReference>
<accession>G3J6Z8</accession>